<protein>
    <submittedName>
        <fullName evidence="1">Uncharacterized protein</fullName>
    </submittedName>
</protein>
<dbReference type="AlphaFoldDB" id="A0A9X6WT49"/>
<evidence type="ECO:0000313" key="1">
    <source>
        <dbReference type="EMBL" id="PFK00170.1"/>
    </source>
</evidence>
<comment type="caution">
    <text evidence="1">The sequence shown here is derived from an EMBL/GenBank/DDBJ whole genome shotgun (WGS) entry which is preliminary data.</text>
</comment>
<feature type="non-terminal residue" evidence="1">
    <location>
        <position position="149"/>
    </location>
</feature>
<dbReference type="EMBL" id="NUWJ01000538">
    <property type="protein sequence ID" value="PFK00170.1"/>
    <property type="molecule type" value="Genomic_DNA"/>
</dbReference>
<accession>A0A9X6WT49</accession>
<sequence length="149" mass="15760">KENIVAAVQNHLDQSKEILIQKVPSQLTVAPLAPPSSLSRFMSTVNTGTLYAEGEQLGAMAASATRDDIVVLDFGWPKYNKSTKSYGTLLFTGFGAGNTFASTTDIASAVQAFAQGYHDQIILNNNANNSKVVIAIGTNNKKGATSNHA</sequence>
<reference evidence="1 2" key="1">
    <citation type="submission" date="2017-09" db="EMBL/GenBank/DDBJ databases">
        <title>Large-scale bioinformatics analysis of Bacillus genomes uncovers conserved roles of natural products in bacterial physiology.</title>
        <authorList>
            <consortium name="Agbiome Team Llc"/>
            <person name="Bleich R.M."/>
            <person name="Grubbs K.J."/>
            <person name="Santa Maria K.C."/>
            <person name="Allen S.E."/>
            <person name="Farag S."/>
            <person name="Shank E.A."/>
            <person name="Bowers A."/>
        </authorList>
    </citation>
    <scope>NUCLEOTIDE SEQUENCE [LARGE SCALE GENOMIC DNA]</scope>
    <source>
        <strain evidence="1 2">AFS083741</strain>
    </source>
</reference>
<dbReference type="Proteomes" id="UP000224413">
    <property type="component" value="Unassembled WGS sequence"/>
</dbReference>
<feature type="non-terminal residue" evidence="1">
    <location>
        <position position="1"/>
    </location>
</feature>
<name>A0A9X6WT49_BACCE</name>
<evidence type="ECO:0000313" key="2">
    <source>
        <dbReference type="Proteomes" id="UP000224413"/>
    </source>
</evidence>
<organism evidence="1 2">
    <name type="scientific">Bacillus cereus</name>
    <dbReference type="NCBI Taxonomy" id="1396"/>
    <lineage>
        <taxon>Bacteria</taxon>
        <taxon>Bacillati</taxon>
        <taxon>Bacillota</taxon>
        <taxon>Bacilli</taxon>
        <taxon>Bacillales</taxon>
        <taxon>Bacillaceae</taxon>
        <taxon>Bacillus</taxon>
        <taxon>Bacillus cereus group</taxon>
    </lineage>
</organism>
<gene>
    <name evidence="1" type="ORF">COI98_33620</name>
</gene>
<proteinExistence type="predicted"/>